<protein>
    <submittedName>
        <fullName evidence="2">Helix-turn-helix transcriptional regulator</fullName>
    </submittedName>
</protein>
<dbReference type="InterPro" id="IPR001387">
    <property type="entry name" value="Cro/C1-type_HTH"/>
</dbReference>
<dbReference type="InterPro" id="IPR010982">
    <property type="entry name" value="Lambda_DNA-bd_dom_sf"/>
</dbReference>
<dbReference type="SMART" id="SM00530">
    <property type="entry name" value="HTH_XRE"/>
    <property type="match status" value="1"/>
</dbReference>
<organism evidence="2 3">
    <name type="scientific">Kibdelosporangium philippinense</name>
    <dbReference type="NCBI Taxonomy" id="211113"/>
    <lineage>
        <taxon>Bacteria</taxon>
        <taxon>Bacillati</taxon>
        <taxon>Actinomycetota</taxon>
        <taxon>Actinomycetes</taxon>
        <taxon>Pseudonocardiales</taxon>
        <taxon>Pseudonocardiaceae</taxon>
        <taxon>Kibdelosporangium</taxon>
    </lineage>
</organism>
<dbReference type="RefSeq" id="WP_233725036.1">
    <property type="nucleotide sequence ID" value="NZ_JAJVCN010000001.1"/>
</dbReference>
<dbReference type="CDD" id="cd00093">
    <property type="entry name" value="HTH_XRE"/>
    <property type="match status" value="1"/>
</dbReference>
<sequence>MKFTERPTPVYADDPHRALARRLRSLREEHWPGLGITQHQLAEAFGGRRPLSISLISSWESQTKPVVPPAKRLEAYATFFATMRSVESNPFRLLAPSQLTDEERANRDALRNELLLLREQATGPAAAMTGPVSPVSGFWHFGEENIVTIVCAQLPSDMVSGFDYTNPNSPDYVALYTYADLDALIELYGHIRAVNPATQVHFKTAPELSEDDYTSHLVLLGGVDWNSVTRDLLYRLEVPVLQVARAEENAIGGFEVHENGERTLFAPRLDEGGHLVQDIGHFYRGPNPFNAMRTVTICNGMFGRGTYGVVRALTDARFRDRNSAFLAQHFKDAEAFSILTTVSVVSGNVVTPDWTQPETRVHEWVESMA</sequence>
<accession>A0ABS8ZC89</accession>
<dbReference type="Gene3D" id="1.10.260.40">
    <property type="entry name" value="lambda repressor-like DNA-binding domains"/>
    <property type="match status" value="1"/>
</dbReference>
<evidence type="ECO:0000259" key="1">
    <source>
        <dbReference type="SMART" id="SM00530"/>
    </source>
</evidence>
<reference evidence="2 3" key="1">
    <citation type="submission" date="2021-12" db="EMBL/GenBank/DDBJ databases">
        <title>Genome sequence of Kibdelosporangium philippinense ATCC 49844.</title>
        <authorList>
            <person name="Fedorov E.A."/>
            <person name="Omeragic M."/>
            <person name="Shalygina K.F."/>
            <person name="Maclea K.S."/>
        </authorList>
    </citation>
    <scope>NUCLEOTIDE SEQUENCE [LARGE SCALE GENOMIC DNA]</scope>
    <source>
        <strain evidence="2 3">ATCC 49844</strain>
    </source>
</reference>
<dbReference type="Proteomes" id="UP001521150">
    <property type="component" value="Unassembled WGS sequence"/>
</dbReference>
<feature type="domain" description="HTH cro/C1-type" evidence="1">
    <location>
        <begin position="22"/>
        <end position="86"/>
    </location>
</feature>
<comment type="caution">
    <text evidence="2">The sequence shown here is derived from an EMBL/GenBank/DDBJ whole genome shotgun (WGS) entry which is preliminary data.</text>
</comment>
<evidence type="ECO:0000313" key="3">
    <source>
        <dbReference type="Proteomes" id="UP001521150"/>
    </source>
</evidence>
<proteinExistence type="predicted"/>
<keyword evidence="3" id="KW-1185">Reference proteome</keyword>
<name>A0ABS8ZC89_9PSEU</name>
<evidence type="ECO:0000313" key="2">
    <source>
        <dbReference type="EMBL" id="MCE7003447.1"/>
    </source>
</evidence>
<gene>
    <name evidence="2" type="ORF">LWC34_11490</name>
</gene>
<dbReference type="EMBL" id="JAJVCN010000001">
    <property type="protein sequence ID" value="MCE7003447.1"/>
    <property type="molecule type" value="Genomic_DNA"/>
</dbReference>